<dbReference type="Gene3D" id="3.40.50.1820">
    <property type="entry name" value="alpha/beta hydrolase"/>
    <property type="match status" value="1"/>
</dbReference>
<sequence>MRRFRAAAAALLFAVCLTMLSGCGGKQAADGATAPPQTTAAQTTAAPAAQTEPATTRTTAAATKKASRADGVPYAYTVQELWCKNGSKNIYGKLYLPKNAPTPLPAVLLSHSFALDHTSMNAYCIDLAKQGYAAYCFDFCGGSTSSKSDGETTDMTIYTEVSDLEAVLQRFRSMDGIDRGQIFLLGTSQGGTVSALTAARHVSEVRGLILLYPGLSMAEQVTAFFRDPDRISDLQLSAFALSGVPVGRAYVRALHGLDVYEAIRPYTGDVLILHGSADPVVPLSYSKRAAEVYEHAELYVIEGAGHGFNSENMSLFGDYDDEVLPHIHAFLETHTAG</sequence>
<dbReference type="InterPro" id="IPR022742">
    <property type="entry name" value="Hydrolase_4"/>
</dbReference>
<dbReference type="GO" id="GO:0016787">
    <property type="term" value="F:hydrolase activity"/>
    <property type="evidence" value="ECO:0007669"/>
    <property type="project" value="UniProtKB-KW"/>
</dbReference>
<feature type="region of interest" description="Disordered" evidence="1">
    <location>
        <begin position="31"/>
        <end position="62"/>
    </location>
</feature>
<organism evidence="4 5">
    <name type="scientific">Candidatus Fimenecus excrementigallinarum</name>
    <dbReference type="NCBI Taxonomy" id="2840816"/>
    <lineage>
        <taxon>Bacteria</taxon>
        <taxon>Bacillati</taxon>
        <taxon>Bacillota</taxon>
        <taxon>Clostridia</taxon>
        <taxon>Candidatus Fimenecus</taxon>
    </lineage>
</organism>
<evidence type="ECO:0000256" key="1">
    <source>
        <dbReference type="SAM" id="MobiDB-lite"/>
    </source>
</evidence>
<accession>A0A9D1IEV5</accession>
<dbReference type="InterPro" id="IPR050261">
    <property type="entry name" value="FrsA_esterase"/>
</dbReference>
<dbReference type="Pfam" id="PF12146">
    <property type="entry name" value="Hydrolase_4"/>
    <property type="match status" value="1"/>
</dbReference>
<reference evidence="4" key="2">
    <citation type="journal article" date="2021" name="PeerJ">
        <title>Extensive microbial diversity within the chicken gut microbiome revealed by metagenomics and culture.</title>
        <authorList>
            <person name="Gilroy R."/>
            <person name="Ravi A."/>
            <person name="Getino M."/>
            <person name="Pursley I."/>
            <person name="Horton D.L."/>
            <person name="Alikhan N.F."/>
            <person name="Baker D."/>
            <person name="Gharbi K."/>
            <person name="Hall N."/>
            <person name="Watson M."/>
            <person name="Adriaenssens E.M."/>
            <person name="Foster-Nyarko E."/>
            <person name="Jarju S."/>
            <person name="Secka A."/>
            <person name="Antonio M."/>
            <person name="Oren A."/>
            <person name="Chaudhuri R.R."/>
            <person name="La Ragione R."/>
            <person name="Hildebrand F."/>
            <person name="Pallen M.J."/>
        </authorList>
    </citation>
    <scope>NUCLEOTIDE SEQUENCE</scope>
    <source>
        <strain evidence="4">ChiGjej1B1-19959</strain>
    </source>
</reference>
<dbReference type="AlphaFoldDB" id="A0A9D1IEV5"/>
<evidence type="ECO:0000259" key="3">
    <source>
        <dbReference type="Pfam" id="PF12146"/>
    </source>
</evidence>
<evidence type="ECO:0000313" key="4">
    <source>
        <dbReference type="EMBL" id="HIU36017.1"/>
    </source>
</evidence>
<dbReference type="SUPFAM" id="SSF53474">
    <property type="entry name" value="alpha/beta-Hydrolases"/>
    <property type="match status" value="1"/>
</dbReference>
<name>A0A9D1IEV5_9FIRM</name>
<evidence type="ECO:0000256" key="2">
    <source>
        <dbReference type="SAM" id="SignalP"/>
    </source>
</evidence>
<reference evidence="4" key="1">
    <citation type="submission" date="2020-10" db="EMBL/GenBank/DDBJ databases">
        <authorList>
            <person name="Gilroy R."/>
        </authorList>
    </citation>
    <scope>NUCLEOTIDE SEQUENCE</scope>
    <source>
        <strain evidence="4">ChiGjej1B1-19959</strain>
    </source>
</reference>
<dbReference type="EMBL" id="DVMW01000032">
    <property type="protein sequence ID" value="HIU36017.1"/>
    <property type="molecule type" value="Genomic_DNA"/>
</dbReference>
<feature type="signal peptide" evidence="2">
    <location>
        <begin position="1"/>
        <end position="28"/>
    </location>
</feature>
<dbReference type="Proteomes" id="UP000824071">
    <property type="component" value="Unassembled WGS sequence"/>
</dbReference>
<dbReference type="PANTHER" id="PTHR22946">
    <property type="entry name" value="DIENELACTONE HYDROLASE DOMAIN-CONTAINING PROTEIN-RELATED"/>
    <property type="match status" value="1"/>
</dbReference>
<dbReference type="InterPro" id="IPR029058">
    <property type="entry name" value="AB_hydrolase_fold"/>
</dbReference>
<proteinExistence type="predicted"/>
<protein>
    <submittedName>
        <fullName evidence="4">Alpha/beta fold hydrolase</fullName>
    </submittedName>
</protein>
<gene>
    <name evidence="4" type="ORF">IAC53_05355</name>
</gene>
<keyword evidence="2" id="KW-0732">Signal</keyword>
<feature type="domain" description="Serine aminopeptidase S33" evidence="3">
    <location>
        <begin position="105"/>
        <end position="221"/>
    </location>
</feature>
<evidence type="ECO:0000313" key="5">
    <source>
        <dbReference type="Proteomes" id="UP000824071"/>
    </source>
</evidence>
<comment type="caution">
    <text evidence="4">The sequence shown here is derived from an EMBL/GenBank/DDBJ whole genome shotgun (WGS) entry which is preliminary data.</text>
</comment>
<dbReference type="PROSITE" id="PS51257">
    <property type="entry name" value="PROKAR_LIPOPROTEIN"/>
    <property type="match status" value="1"/>
</dbReference>
<feature type="chain" id="PRO_5039017982" evidence="2">
    <location>
        <begin position="29"/>
        <end position="337"/>
    </location>
</feature>
<keyword evidence="4" id="KW-0378">Hydrolase</keyword>